<keyword evidence="1" id="KW-1133">Transmembrane helix</keyword>
<reference evidence="2" key="1">
    <citation type="submission" date="2023-07" db="EMBL/GenBank/DDBJ databases">
        <authorList>
            <consortium name="AG Swart"/>
            <person name="Singh M."/>
            <person name="Singh A."/>
            <person name="Seah K."/>
            <person name="Emmerich C."/>
        </authorList>
    </citation>
    <scope>NUCLEOTIDE SEQUENCE</scope>
    <source>
        <strain evidence="2">DP1</strain>
    </source>
</reference>
<sequence length="83" mass="9816">MRFIQSVRKSKFYSKILNIIFPILLIIYHKNGNRACIDFVTNSTDLLFVFKIPQKVATYNYLNKWVLCFYKITISSLFISKIA</sequence>
<keyword evidence="1" id="KW-0472">Membrane</keyword>
<evidence type="ECO:0000256" key="1">
    <source>
        <dbReference type="SAM" id="Phobius"/>
    </source>
</evidence>
<accession>A0AAD1XWU1</accession>
<evidence type="ECO:0000313" key="3">
    <source>
        <dbReference type="Proteomes" id="UP001295684"/>
    </source>
</evidence>
<feature type="transmembrane region" description="Helical" evidence="1">
    <location>
        <begin position="12"/>
        <end position="29"/>
    </location>
</feature>
<organism evidence="2 3">
    <name type="scientific">Euplotes crassus</name>
    <dbReference type="NCBI Taxonomy" id="5936"/>
    <lineage>
        <taxon>Eukaryota</taxon>
        <taxon>Sar</taxon>
        <taxon>Alveolata</taxon>
        <taxon>Ciliophora</taxon>
        <taxon>Intramacronucleata</taxon>
        <taxon>Spirotrichea</taxon>
        <taxon>Hypotrichia</taxon>
        <taxon>Euplotida</taxon>
        <taxon>Euplotidae</taxon>
        <taxon>Moneuplotes</taxon>
    </lineage>
</organism>
<name>A0AAD1XWU1_EUPCR</name>
<protein>
    <submittedName>
        <fullName evidence="2">Uncharacterized protein</fullName>
    </submittedName>
</protein>
<keyword evidence="3" id="KW-1185">Reference proteome</keyword>
<evidence type="ECO:0000313" key="2">
    <source>
        <dbReference type="EMBL" id="CAI2379675.1"/>
    </source>
</evidence>
<dbReference type="EMBL" id="CAMPGE010021531">
    <property type="protein sequence ID" value="CAI2379675.1"/>
    <property type="molecule type" value="Genomic_DNA"/>
</dbReference>
<dbReference type="AlphaFoldDB" id="A0AAD1XWU1"/>
<keyword evidence="1" id="KW-0812">Transmembrane</keyword>
<dbReference type="Proteomes" id="UP001295684">
    <property type="component" value="Unassembled WGS sequence"/>
</dbReference>
<gene>
    <name evidence="2" type="ORF">ECRASSUSDP1_LOCUS21088</name>
</gene>
<proteinExistence type="predicted"/>
<comment type="caution">
    <text evidence="2">The sequence shown here is derived from an EMBL/GenBank/DDBJ whole genome shotgun (WGS) entry which is preliminary data.</text>
</comment>